<dbReference type="KEGG" id="tng:GSTEN00000701G001"/>
<reference evidence="1" key="2">
    <citation type="submission" date="2004-02" db="EMBL/GenBank/DDBJ databases">
        <authorList>
            <consortium name="Genoscope"/>
            <consortium name="Whitehead Institute Centre for Genome Research"/>
        </authorList>
    </citation>
    <scope>NUCLEOTIDE SEQUENCE</scope>
</reference>
<reference evidence="1" key="1">
    <citation type="journal article" date="2004" name="Nature">
        <title>Genome duplication in the teleost fish Tetraodon nigroviridis reveals the early vertebrate proto-karyotype.</title>
        <authorList>
            <person name="Jaillon O."/>
            <person name="Aury J.-M."/>
            <person name="Brunet F."/>
            <person name="Petit J.-L."/>
            <person name="Stange-Thomann N."/>
            <person name="Mauceli E."/>
            <person name="Bouneau L."/>
            <person name="Fischer C."/>
            <person name="Ozouf-Costaz C."/>
            <person name="Bernot A."/>
            <person name="Nicaud S."/>
            <person name="Jaffe D."/>
            <person name="Fisher S."/>
            <person name="Lutfalla G."/>
            <person name="Dossat C."/>
            <person name="Segurens B."/>
            <person name="Dasilva C."/>
            <person name="Salanoubat M."/>
            <person name="Levy M."/>
            <person name="Boudet N."/>
            <person name="Castellano S."/>
            <person name="Anthouard V."/>
            <person name="Jubin C."/>
            <person name="Castelli V."/>
            <person name="Katinka M."/>
            <person name="Vacherie B."/>
            <person name="Biemont C."/>
            <person name="Skalli Z."/>
            <person name="Cattolico L."/>
            <person name="Poulain J."/>
            <person name="De Berardinis V."/>
            <person name="Cruaud C."/>
            <person name="Duprat S."/>
            <person name="Brottier P."/>
            <person name="Coutanceau J.-P."/>
            <person name="Gouzy J."/>
            <person name="Parra G."/>
            <person name="Lardier G."/>
            <person name="Chapple C."/>
            <person name="McKernan K.J."/>
            <person name="McEwan P."/>
            <person name="Bosak S."/>
            <person name="Kellis M."/>
            <person name="Volff J.-N."/>
            <person name="Guigo R."/>
            <person name="Zody M.C."/>
            <person name="Mesirov J."/>
            <person name="Lindblad-Toh K."/>
            <person name="Birren B."/>
            <person name="Nusbaum C."/>
            <person name="Kahn D."/>
            <person name="Robinson-Rechavi M."/>
            <person name="Laudet V."/>
            <person name="Schachter V."/>
            <person name="Quetier F."/>
            <person name="Saurin W."/>
            <person name="Scarpelli C."/>
            <person name="Wincker P."/>
            <person name="Lander E.S."/>
            <person name="Weissenbach J."/>
            <person name="Roest Crollius H."/>
        </authorList>
    </citation>
    <scope>NUCLEOTIDE SEQUENCE [LARGE SCALE GENOMIC DNA]</scope>
</reference>
<accession>Q4TH85</accession>
<name>Q4TH85_TETNG</name>
<evidence type="ECO:0000313" key="1">
    <source>
        <dbReference type="EMBL" id="CAF87747.1"/>
    </source>
</evidence>
<protein>
    <submittedName>
        <fullName evidence="1">(spotted green pufferfish) hypothetical protein</fullName>
    </submittedName>
</protein>
<comment type="caution">
    <text evidence="1">The sequence shown here is derived from an EMBL/GenBank/DDBJ whole genome shotgun (WGS) entry which is preliminary data.</text>
</comment>
<gene>
    <name evidence="1" type="ORF">GSTENG00000701001</name>
</gene>
<organism evidence="1">
    <name type="scientific">Tetraodon nigroviridis</name>
    <name type="common">Spotted green pufferfish</name>
    <name type="synonym">Chelonodon nigroviridis</name>
    <dbReference type="NCBI Taxonomy" id="99883"/>
    <lineage>
        <taxon>Eukaryota</taxon>
        <taxon>Metazoa</taxon>
        <taxon>Chordata</taxon>
        <taxon>Craniata</taxon>
        <taxon>Vertebrata</taxon>
        <taxon>Euteleostomi</taxon>
        <taxon>Actinopterygii</taxon>
        <taxon>Neopterygii</taxon>
        <taxon>Teleostei</taxon>
        <taxon>Neoteleostei</taxon>
        <taxon>Acanthomorphata</taxon>
        <taxon>Eupercaria</taxon>
        <taxon>Tetraodontiformes</taxon>
        <taxon>Tetradontoidea</taxon>
        <taxon>Tetraodontidae</taxon>
        <taxon>Tetraodon</taxon>
    </lineage>
</organism>
<dbReference type="EMBL" id="CAAE01003131">
    <property type="protein sequence ID" value="CAF87747.1"/>
    <property type="molecule type" value="Genomic_DNA"/>
</dbReference>
<sequence length="36" mass="3876">MPTSDPAALFPMTPPGSVRETKVFGFRGEYGCKAET</sequence>
<dbReference type="AlphaFoldDB" id="Q4TH85"/>
<proteinExistence type="predicted"/>